<reference evidence="12" key="1">
    <citation type="submission" date="2023-02" db="EMBL/GenBank/DDBJ databases">
        <authorList>
            <person name="Palmer J.M."/>
        </authorList>
    </citation>
    <scope>NUCLEOTIDE SEQUENCE</scope>
    <source>
        <strain evidence="12">FW57</strain>
    </source>
</reference>
<dbReference type="Gene3D" id="1.20.930.80">
    <property type="match status" value="1"/>
</dbReference>
<name>A0AAD4F0X0_9PEZI</name>
<evidence type="ECO:0000256" key="4">
    <source>
        <dbReference type="ARBA" id="ARBA00022705"/>
    </source>
</evidence>
<evidence type="ECO:0000256" key="2">
    <source>
        <dbReference type="ARBA" id="ARBA00022485"/>
    </source>
</evidence>
<evidence type="ECO:0000256" key="6">
    <source>
        <dbReference type="ARBA" id="ARBA00023004"/>
    </source>
</evidence>
<keyword evidence="8 9" id="KW-0238">DNA-binding</keyword>
<feature type="domain" description="DNA primase large subunit C-terminal" evidence="11">
    <location>
        <begin position="297"/>
        <end position="480"/>
    </location>
</feature>
<dbReference type="GO" id="GO:0005658">
    <property type="term" value="C:alpha DNA polymerase:primase complex"/>
    <property type="evidence" value="ECO:0007669"/>
    <property type="project" value="TreeGrafter"/>
</dbReference>
<keyword evidence="4 9" id="KW-0235">DNA replication</keyword>
<dbReference type="CDD" id="cd07322">
    <property type="entry name" value="PriL_PriS_Eukaryotic"/>
    <property type="match status" value="1"/>
</dbReference>
<evidence type="ECO:0000256" key="3">
    <source>
        <dbReference type="ARBA" id="ARBA00022515"/>
    </source>
</evidence>
<keyword evidence="2 9" id="KW-0004">4Fe-4S</keyword>
<evidence type="ECO:0000256" key="5">
    <source>
        <dbReference type="ARBA" id="ARBA00022723"/>
    </source>
</evidence>
<dbReference type="GO" id="GO:0006270">
    <property type="term" value="P:DNA replication initiation"/>
    <property type="evidence" value="ECO:0007669"/>
    <property type="project" value="TreeGrafter"/>
</dbReference>
<organism evidence="12 13">
    <name type="scientific">Staphylotrichum longicolle</name>
    <dbReference type="NCBI Taxonomy" id="669026"/>
    <lineage>
        <taxon>Eukaryota</taxon>
        <taxon>Fungi</taxon>
        <taxon>Dikarya</taxon>
        <taxon>Ascomycota</taxon>
        <taxon>Pezizomycotina</taxon>
        <taxon>Sordariomycetes</taxon>
        <taxon>Sordariomycetidae</taxon>
        <taxon>Sordariales</taxon>
        <taxon>Chaetomiaceae</taxon>
        <taxon>Staphylotrichum</taxon>
    </lineage>
</organism>
<feature type="binding site" evidence="10">
    <location>
        <position position="303"/>
    </location>
    <ligand>
        <name>[4Fe-4S] cluster</name>
        <dbReference type="ChEBI" id="CHEBI:49883"/>
    </ligand>
</feature>
<keyword evidence="6 9" id="KW-0408">Iron</keyword>
<dbReference type="EMBL" id="JAHCVI010000002">
    <property type="protein sequence ID" value="KAG7289417.1"/>
    <property type="molecule type" value="Genomic_DNA"/>
</dbReference>
<comment type="caution">
    <text evidence="12">The sequence shown here is derived from an EMBL/GenBank/DDBJ whole genome shotgun (WGS) entry which is preliminary data.</text>
</comment>
<evidence type="ECO:0000256" key="9">
    <source>
        <dbReference type="PIRNR" id="PIRNR009449"/>
    </source>
</evidence>
<dbReference type="PANTHER" id="PTHR10537">
    <property type="entry name" value="DNA PRIMASE LARGE SUBUNIT"/>
    <property type="match status" value="1"/>
</dbReference>
<dbReference type="GO" id="GO:0046872">
    <property type="term" value="F:metal ion binding"/>
    <property type="evidence" value="ECO:0007669"/>
    <property type="project" value="UniProtKB-UniRule"/>
</dbReference>
<dbReference type="FunFam" id="1.20.930.80:FF:000003">
    <property type="entry name" value="DNA primase large subunit"/>
    <property type="match status" value="1"/>
</dbReference>
<dbReference type="GO" id="GO:0051539">
    <property type="term" value="F:4 iron, 4 sulfur cluster binding"/>
    <property type="evidence" value="ECO:0007669"/>
    <property type="project" value="UniProtKB-UniRule"/>
</dbReference>
<keyword evidence="3 9" id="KW-0639">Primosome</keyword>
<evidence type="ECO:0000313" key="13">
    <source>
        <dbReference type="Proteomes" id="UP001197093"/>
    </source>
</evidence>
<proteinExistence type="inferred from homology"/>
<accession>A0AAD4F0X0</accession>
<comment type="similarity">
    <text evidence="1 9">Belongs to the eukaryotic-type primase large subunit family.</text>
</comment>
<feature type="binding site" evidence="10">
    <location>
        <position position="444"/>
    </location>
    <ligand>
        <name>[4Fe-4S] cluster</name>
        <dbReference type="ChEBI" id="CHEBI:49883"/>
    </ligand>
</feature>
<dbReference type="GO" id="GO:0003677">
    <property type="term" value="F:DNA binding"/>
    <property type="evidence" value="ECO:0007669"/>
    <property type="project" value="UniProtKB-UniRule"/>
</dbReference>
<dbReference type="PANTHER" id="PTHR10537:SF3">
    <property type="entry name" value="DNA PRIMASE LARGE SUBUNIT"/>
    <property type="match status" value="1"/>
</dbReference>
<keyword evidence="5 9" id="KW-0479">Metal-binding</keyword>
<feature type="binding site" evidence="10">
    <location>
        <position position="386"/>
    </location>
    <ligand>
        <name>[4Fe-4S] cluster</name>
        <dbReference type="ChEBI" id="CHEBI:49883"/>
    </ligand>
</feature>
<feature type="binding site" evidence="10">
    <location>
        <position position="403"/>
    </location>
    <ligand>
        <name>[4Fe-4S] cluster</name>
        <dbReference type="ChEBI" id="CHEBI:49883"/>
    </ligand>
</feature>
<evidence type="ECO:0000256" key="1">
    <source>
        <dbReference type="ARBA" id="ARBA00010564"/>
    </source>
</evidence>
<dbReference type="Pfam" id="PF04104">
    <property type="entry name" value="DNA_primase_lrg"/>
    <property type="match status" value="1"/>
</dbReference>
<dbReference type="InterPro" id="IPR058560">
    <property type="entry name" value="DNA_primase_C"/>
</dbReference>
<evidence type="ECO:0000313" key="12">
    <source>
        <dbReference type="EMBL" id="KAG7289417.1"/>
    </source>
</evidence>
<dbReference type="GO" id="GO:0006269">
    <property type="term" value="P:DNA replication, synthesis of primer"/>
    <property type="evidence" value="ECO:0007669"/>
    <property type="project" value="UniProtKB-KW"/>
</dbReference>
<evidence type="ECO:0000259" key="11">
    <source>
        <dbReference type="Pfam" id="PF04104"/>
    </source>
</evidence>
<dbReference type="PIRSF" id="PIRSF009449">
    <property type="entry name" value="DNA_primase_large_subunit"/>
    <property type="match status" value="1"/>
</dbReference>
<protein>
    <recommendedName>
        <fullName evidence="9">DNA primase large subunit</fullName>
    </recommendedName>
</protein>
<gene>
    <name evidence="12" type="ORF">NEMBOFW57_005788</name>
</gene>
<comment type="cofactor">
    <cofactor evidence="9">
        <name>[4Fe-4S] cluster</name>
        <dbReference type="ChEBI" id="CHEBI:49883"/>
    </cofactor>
    <text evidence="9">Binds 1 [4Fe-4S] cluster.</text>
</comment>
<dbReference type="AlphaFoldDB" id="A0AAD4F0X0"/>
<evidence type="ECO:0000256" key="7">
    <source>
        <dbReference type="ARBA" id="ARBA00023014"/>
    </source>
</evidence>
<comment type="function">
    <text evidence="9">DNA primase is the polymerase that synthesizes small RNA primers for the Okazaki fragments made during discontinuous DNA replication.</text>
</comment>
<dbReference type="InterPro" id="IPR016558">
    <property type="entry name" value="DNA_primase_lsu_euk"/>
</dbReference>
<keyword evidence="7 9" id="KW-0411">Iron-sulfur</keyword>
<evidence type="ECO:0000256" key="10">
    <source>
        <dbReference type="PIRSR" id="PIRSR009449-1"/>
    </source>
</evidence>
<dbReference type="Proteomes" id="UP001197093">
    <property type="component" value="Unassembled WGS sequence"/>
</dbReference>
<dbReference type="Pfam" id="PF26466">
    <property type="entry name" value="DNA_primase_lrg_N"/>
    <property type="match status" value="1"/>
</dbReference>
<dbReference type="InterPro" id="IPR007238">
    <property type="entry name" value="DNA_primase_lsu_euk/arc"/>
</dbReference>
<keyword evidence="13" id="KW-1185">Reference proteome</keyword>
<sequence length="501" mass="57864">MNRIDVKRPRNVLDHRKKQFADPAYKESQYPHRLNFYSTPPTADITLEQFEQWAIDRLRVLAELEACSFRNKTPAETALHMKPLLDKYLPLDATSSNNSKLHLQRQKDHYSHFILRLAFATTEDLRRRFTRVETMLFRLRFQGDDSRERAAFVRTLNLDWEPVSEDEKRALSPQLATTIGFGYGKRAQQVLDEDWCKVDWMRVPDLVESRKVYVKAGKAYVPGREQQSMVLNAYTKRLEEALELTARALPRLDEDDRLTPILNHLSKNFVAPDAGYTGTGSAVEGAEISARNIDALSQHFPMCMTHLHRSLRRDAHLKHFGRLQYSLFLKGIGLNLEEALVFWRSSFSKITDDTFNKEYRYNVRHVYGDVGGDSNRRSGGYSPYSCQRILTEHAPGPGDAHGCPYRHFTLENLGTLLRASGVTDRAVLQGVKEDTENQKYHLACNRVFEHLHKTEIKRAKDDGVMTAAQLETIVHPNEYFKRSYLLKNMDKKTQKDVKMEG</sequence>
<evidence type="ECO:0000256" key="8">
    <source>
        <dbReference type="ARBA" id="ARBA00023125"/>
    </source>
</evidence>